<dbReference type="PANTHER" id="PTHR30521">
    <property type="entry name" value="DEFERROCHELATASE/PEROXIDASE"/>
    <property type="match status" value="1"/>
</dbReference>
<evidence type="ECO:0000256" key="2">
    <source>
        <dbReference type="ARBA" id="ARBA00022559"/>
    </source>
</evidence>
<keyword evidence="2 8" id="KW-0575">Peroxidase</keyword>
<dbReference type="InterPro" id="IPR011008">
    <property type="entry name" value="Dimeric_a/b-barrel"/>
</dbReference>
<evidence type="ECO:0000256" key="4">
    <source>
        <dbReference type="ARBA" id="ARBA00023002"/>
    </source>
</evidence>
<gene>
    <name evidence="8" type="ORF">GCM10010347_59630</name>
</gene>
<dbReference type="SUPFAM" id="SSF54909">
    <property type="entry name" value="Dimeric alpha+beta barrel"/>
    <property type="match status" value="1"/>
</dbReference>
<evidence type="ECO:0000256" key="3">
    <source>
        <dbReference type="ARBA" id="ARBA00022723"/>
    </source>
</evidence>
<sequence>MAAAARLELDDIQGLVARGYSALRSACFLLLTVDDPVAARSALGRLALMATNGSAEPPESALNLAFTSDGLRRLGLDTRELEGFSHEFVSGMTDPNRSRLLGDVGENAPSRWRWGGPGSPPVDVIALLYARDAGSLGRLESHVSQDALAGGGLAEAVRLGTSRLTDREPFGFRDGISQPLVEGLSKAAAGDDAVKAGEFVLGYANEYGLLTDRPLLPAACDPFGLLPRAPDGGGAADFGRNGSYLVFRQLRQDVAGFHRYLEEATRHPDGAADPEAREALAARMMGRWPSGAPLVHAPLRDDPSLGSDNDFGYFAADPDGLSCPLGAHVRRANPRDSLDPQPGSARSVAIGRRHRILRRGRAYGDGDGNGNGDGNGDGDRGLHFLCLGANISRQFEFIQHTWLNNAHFNGLYDGPDPVVAARQNHDATFTVQARPVRTRYRDLPQFVSVQGGAYFFLPGLQALRYLCEGTRSGGHR</sequence>
<comment type="similarity">
    <text evidence="6">Belongs to the DyP-type peroxidase family.</text>
</comment>
<protein>
    <submittedName>
        <fullName evidence="8">Peroxidase</fullName>
    </submittedName>
</protein>
<dbReference type="InterPro" id="IPR006314">
    <property type="entry name" value="Dyp_peroxidase"/>
</dbReference>
<feature type="region of interest" description="Disordered" evidence="7">
    <location>
        <begin position="332"/>
        <end position="351"/>
    </location>
</feature>
<dbReference type="PANTHER" id="PTHR30521:SF5">
    <property type="entry name" value="BLR4509 PROTEIN"/>
    <property type="match status" value="1"/>
</dbReference>
<name>A0ABQ3F4Z0_9ACTN</name>
<accession>A0ABQ3F4Z0</accession>
<keyword evidence="3" id="KW-0479">Metal-binding</keyword>
<keyword evidence="9" id="KW-1185">Reference proteome</keyword>
<comment type="cofactor">
    <cofactor evidence="1">
        <name>heme b</name>
        <dbReference type="ChEBI" id="CHEBI:60344"/>
    </cofactor>
</comment>
<keyword evidence="5" id="KW-0408">Iron</keyword>
<dbReference type="EMBL" id="BMVP01000018">
    <property type="protein sequence ID" value="GHB80866.1"/>
    <property type="molecule type" value="Genomic_DNA"/>
</dbReference>
<organism evidence="8 9">
    <name type="scientific">Streptomyces cirratus</name>
    <dbReference type="NCBI Taxonomy" id="68187"/>
    <lineage>
        <taxon>Bacteria</taxon>
        <taxon>Bacillati</taxon>
        <taxon>Actinomycetota</taxon>
        <taxon>Actinomycetes</taxon>
        <taxon>Kitasatosporales</taxon>
        <taxon>Streptomycetaceae</taxon>
        <taxon>Streptomyces</taxon>
    </lineage>
</organism>
<dbReference type="RefSeq" id="WP_190187335.1">
    <property type="nucleotide sequence ID" value="NZ_BMVP01000018.1"/>
</dbReference>
<dbReference type="GO" id="GO:0004601">
    <property type="term" value="F:peroxidase activity"/>
    <property type="evidence" value="ECO:0007669"/>
    <property type="project" value="UniProtKB-KW"/>
</dbReference>
<proteinExistence type="inferred from homology"/>
<dbReference type="NCBIfam" id="TIGR01413">
    <property type="entry name" value="Dyp_perox_fam"/>
    <property type="match status" value="1"/>
</dbReference>
<comment type="caution">
    <text evidence="8">The sequence shown here is derived from an EMBL/GenBank/DDBJ whole genome shotgun (WGS) entry which is preliminary data.</text>
</comment>
<evidence type="ECO:0000256" key="1">
    <source>
        <dbReference type="ARBA" id="ARBA00001970"/>
    </source>
</evidence>
<evidence type="ECO:0000256" key="6">
    <source>
        <dbReference type="ARBA" id="ARBA00025737"/>
    </source>
</evidence>
<keyword evidence="4" id="KW-0560">Oxidoreductase</keyword>
<dbReference type="PROSITE" id="PS51404">
    <property type="entry name" value="DYP_PEROXIDASE"/>
    <property type="match status" value="1"/>
</dbReference>
<reference evidence="9" key="1">
    <citation type="journal article" date="2019" name="Int. J. Syst. Evol. Microbiol.">
        <title>The Global Catalogue of Microorganisms (GCM) 10K type strain sequencing project: providing services to taxonomists for standard genome sequencing and annotation.</title>
        <authorList>
            <consortium name="The Broad Institute Genomics Platform"/>
            <consortium name="The Broad Institute Genome Sequencing Center for Infectious Disease"/>
            <person name="Wu L."/>
            <person name="Ma J."/>
        </authorList>
    </citation>
    <scope>NUCLEOTIDE SEQUENCE [LARGE SCALE GENOMIC DNA]</scope>
    <source>
        <strain evidence="9">JCM 4738</strain>
    </source>
</reference>
<evidence type="ECO:0000256" key="5">
    <source>
        <dbReference type="ARBA" id="ARBA00023004"/>
    </source>
</evidence>
<evidence type="ECO:0000313" key="8">
    <source>
        <dbReference type="EMBL" id="GHB80866.1"/>
    </source>
</evidence>
<dbReference type="Proteomes" id="UP000642673">
    <property type="component" value="Unassembled WGS sequence"/>
</dbReference>
<evidence type="ECO:0000256" key="7">
    <source>
        <dbReference type="SAM" id="MobiDB-lite"/>
    </source>
</evidence>
<evidence type="ECO:0000313" key="9">
    <source>
        <dbReference type="Proteomes" id="UP000642673"/>
    </source>
</evidence>